<evidence type="ECO:0000313" key="5">
    <source>
        <dbReference type="Proteomes" id="UP000469734"/>
    </source>
</evidence>
<keyword evidence="2" id="KW-0378">Hydrolase</keyword>
<dbReference type="InterPro" id="IPR000073">
    <property type="entry name" value="AB_hydrolase_1"/>
</dbReference>
<gene>
    <name evidence="3" type="ORF">GTP55_11340</name>
    <name evidence="2" type="ORF">GTP56_09240</name>
</gene>
<evidence type="ECO:0000313" key="4">
    <source>
        <dbReference type="Proteomes" id="UP000466332"/>
    </source>
</evidence>
<protein>
    <submittedName>
        <fullName evidence="2">Alpha/beta fold hydrolase</fullName>
    </submittedName>
</protein>
<dbReference type="RefSeq" id="WP_161045038.1">
    <property type="nucleotide sequence ID" value="NZ_WWCR01000007.1"/>
</dbReference>
<feature type="domain" description="AB hydrolase-1" evidence="1">
    <location>
        <begin position="26"/>
        <end position="255"/>
    </location>
</feature>
<dbReference type="Gene3D" id="3.40.50.1820">
    <property type="entry name" value="alpha/beta hydrolase"/>
    <property type="match status" value="1"/>
</dbReference>
<keyword evidence="4" id="KW-1185">Reference proteome</keyword>
<comment type="caution">
    <text evidence="2">The sequence shown here is derived from an EMBL/GenBank/DDBJ whole genome shotgun (WGS) entry which is preliminary data.</text>
</comment>
<dbReference type="SUPFAM" id="SSF53474">
    <property type="entry name" value="alpha/beta-Hydrolases"/>
    <property type="match status" value="1"/>
</dbReference>
<proteinExistence type="predicted"/>
<accession>A0A7X4H011</accession>
<dbReference type="InterPro" id="IPR029058">
    <property type="entry name" value="AB_hydrolase_fold"/>
</dbReference>
<dbReference type="EMBL" id="WWCS01000006">
    <property type="protein sequence ID" value="MYN39968.1"/>
    <property type="molecule type" value="Genomic_DNA"/>
</dbReference>
<dbReference type="InterPro" id="IPR050471">
    <property type="entry name" value="AB_hydrolase"/>
</dbReference>
<organism evidence="2 5">
    <name type="scientific">Duganella margarita</name>
    <dbReference type="NCBI Taxonomy" id="2692170"/>
    <lineage>
        <taxon>Bacteria</taxon>
        <taxon>Pseudomonadati</taxon>
        <taxon>Pseudomonadota</taxon>
        <taxon>Betaproteobacteria</taxon>
        <taxon>Burkholderiales</taxon>
        <taxon>Oxalobacteraceae</taxon>
        <taxon>Telluria group</taxon>
        <taxon>Duganella</taxon>
    </lineage>
</organism>
<dbReference type="AlphaFoldDB" id="A0A7X4H011"/>
<dbReference type="Proteomes" id="UP000466332">
    <property type="component" value="Unassembled WGS sequence"/>
</dbReference>
<dbReference type="EMBL" id="WWCR01000007">
    <property type="protein sequence ID" value="MYM72380.1"/>
    <property type="molecule type" value="Genomic_DNA"/>
</dbReference>
<dbReference type="PANTHER" id="PTHR43433">
    <property type="entry name" value="HYDROLASE, ALPHA/BETA FOLD FAMILY PROTEIN"/>
    <property type="match status" value="1"/>
</dbReference>
<evidence type="ECO:0000313" key="3">
    <source>
        <dbReference type="EMBL" id="MYN39968.1"/>
    </source>
</evidence>
<dbReference type="PANTHER" id="PTHR43433:SF5">
    <property type="entry name" value="AB HYDROLASE-1 DOMAIN-CONTAINING PROTEIN"/>
    <property type="match status" value="1"/>
</dbReference>
<dbReference type="Proteomes" id="UP000469734">
    <property type="component" value="Unassembled WGS sequence"/>
</dbReference>
<dbReference type="PRINTS" id="PR00111">
    <property type="entry name" value="ABHYDROLASE"/>
</dbReference>
<evidence type="ECO:0000313" key="2">
    <source>
        <dbReference type="EMBL" id="MYM72380.1"/>
    </source>
</evidence>
<sequence>MTTQYITVNGIQTAYRLYGERGTEPPLFLMQHFTGTMDNWDPLVIEGLARHRQVVVFDNAGVGASHGITPSNVPEMAQQALSVIEALGLGQVDLLGFSLGSFLAQEIAANLPKSVRRMVLAGGCPSGMGAGDFRKVISEIGGKTPGEILLHLFFTPTANSQQRGKAFLQRLKFRDEAGPNPPSQTFTAQYLAIESWCGQRDAGYALLKRIKHPVLVVQGSNDTMFPTEQSIRLFQHLPNAQLSLYPDAGHASLFQYPSLFVEQVDTFLRKELA</sequence>
<dbReference type="GO" id="GO:0016787">
    <property type="term" value="F:hydrolase activity"/>
    <property type="evidence" value="ECO:0007669"/>
    <property type="project" value="UniProtKB-KW"/>
</dbReference>
<evidence type="ECO:0000259" key="1">
    <source>
        <dbReference type="Pfam" id="PF00561"/>
    </source>
</evidence>
<reference evidence="4 5" key="1">
    <citation type="submission" date="2019-12" db="EMBL/GenBank/DDBJ databases">
        <title>Novel species isolated from a subtropical stream in China.</title>
        <authorList>
            <person name="Lu H."/>
        </authorList>
    </citation>
    <scope>NUCLEOTIDE SEQUENCE [LARGE SCALE GENOMIC DNA]</scope>
    <source>
        <strain evidence="3 4">FT109W</strain>
        <strain evidence="2 5">FT134W</strain>
    </source>
</reference>
<dbReference type="Pfam" id="PF00561">
    <property type="entry name" value="Abhydrolase_1"/>
    <property type="match status" value="1"/>
</dbReference>
<name>A0A7X4H011_9BURK</name>